<reference evidence="2 3" key="1">
    <citation type="submission" date="2019-03" db="EMBL/GenBank/DDBJ databases">
        <title>First draft genome of Liparis tanakae, snailfish: a comprehensive survey of snailfish specific genes.</title>
        <authorList>
            <person name="Kim W."/>
            <person name="Song I."/>
            <person name="Jeong J.-H."/>
            <person name="Kim D."/>
            <person name="Kim S."/>
            <person name="Ryu S."/>
            <person name="Song J.Y."/>
            <person name="Lee S.K."/>
        </authorList>
    </citation>
    <scope>NUCLEOTIDE SEQUENCE [LARGE SCALE GENOMIC DNA]</scope>
    <source>
        <tissue evidence="2">Muscle</tissue>
    </source>
</reference>
<feature type="region of interest" description="Disordered" evidence="1">
    <location>
        <begin position="24"/>
        <end position="71"/>
    </location>
</feature>
<name>A0A4Z2I7S0_9TELE</name>
<accession>A0A4Z2I7S0</accession>
<proteinExistence type="predicted"/>
<dbReference type="Proteomes" id="UP000314294">
    <property type="component" value="Unassembled WGS sequence"/>
</dbReference>
<comment type="caution">
    <text evidence="2">The sequence shown here is derived from an EMBL/GenBank/DDBJ whole genome shotgun (WGS) entry which is preliminary data.</text>
</comment>
<evidence type="ECO:0000313" key="3">
    <source>
        <dbReference type="Proteomes" id="UP000314294"/>
    </source>
</evidence>
<dbReference type="EMBL" id="SRLO01000119">
    <property type="protein sequence ID" value="TNN73988.1"/>
    <property type="molecule type" value="Genomic_DNA"/>
</dbReference>
<sequence>MELPGHGIRCLTLELIQSQPQVCLPHADSQRTDEASNAPKHNLQKAASTLPRDRPAVVKREDDTAYRSSSV</sequence>
<keyword evidence="3" id="KW-1185">Reference proteome</keyword>
<organism evidence="2 3">
    <name type="scientific">Liparis tanakae</name>
    <name type="common">Tanaka's snailfish</name>
    <dbReference type="NCBI Taxonomy" id="230148"/>
    <lineage>
        <taxon>Eukaryota</taxon>
        <taxon>Metazoa</taxon>
        <taxon>Chordata</taxon>
        <taxon>Craniata</taxon>
        <taxon>Vertebrata</taxon>
        <taxon>Euteleostomi</taxon>
        <taxon>Actinopterygii</taxon>
        <taxon>Neopterygii</taxon>
        <taxon>Teleostei</taxon>
        <taxon>Neoteleostei</taxon>
        <taxon>Acanthomorphata</taxon>
        <taxon>Eupercaria</taxon>
        <taxon>Perciformes</taxon>
        <taxon>Cottioidei</taxon>
        <taxon>Cottales</taxon>
        <taxon>Liparidae</taxon>
        <taxon>Liparis</taxon>
    </lineage>
</organism>
<protein>
    <submittedName>
        <fullName evidence="2">Uncharacterized protein</fullName>
    </submittedName>
</protein>
<evidence type="ECO:0000313" key="2">
    <source>
        <dbReference type="EMBL" id="TNN73988.1"/>
    </source>
</evidence>
<dbReference type="AlphaFoldDB" id="A0A4Z2I7S0"/>
<evidence type="ECO:0000256" key="1">
    <source>
        <dbReference type="SAM" id="MobiDB-lite"/>
    </source>
</evidence>
<gene>
    <name evidence="2" type="ORF">EYF80_015809</name>
</gene>
<feature type="compositionally biased region" description="Basic and acidic residues" evidence="1">
    <location>
        <begin position="51"/>
        <end position="65"/>
    </location>
</feature>